<accession>A0A9P3UIM0</accession>
<evidence type="ECO:0000313" key="2">
    <source>
        <dbReference type="Proteomes" id="UP001063166"/>
    </source>
</evidence>
<proteinExistence type="predicted"/>
<comment type="caution">
    <text evidence="1">The sequence shown here is derived from an EMBL/GenBank/DDBJ whole genome shotgun (WGS) entry which is preliminary data.</text>
</comment>
<evidence type="ECO:0000313" key="1">
    <source>
        <dbReference type="EMBL" id="GLB34392.1"/>
    </source>
</evidence>
<name>A0A9P3UIM0_LYOSH</name>
<gene>
    <name evidence="1" type="ORF">LshimejAT787_0112760</name>
</gene>
<organism evidence="1 2">
    <name type="scientific">Lyophyllum shimeji</name>
    <name type="common">Hon-shimeji</name>
    <name type="synonym">Tricholoma shimeji</name>
    <dbReference type="NCBI Taxonomy" id="47721"/>
    <lineage>
        <taxon>Eukaryota</taxon>
        <taxon>Fungi</taxon>
        <taxon>Dikarya</taxon>
        <taxon>Basidiomycota</taxon>
        <taxon>Agaricomycotina</taxon>
        <taxon>Agaricomycetes</taxon>
        <taxon>Agaricomycetidae</taxon>
        <taxon>Agaricales</taxon>
        <taxon>Tricholomatineae</taxon>
        <taxon>Lyophyllaceae</taxon>
        <taxon>Lyophyllum</taxon>
    </lineage>
</organism>
<sequence>MARGLEISTQPLGKHCLTVCARTWNRHELAIENLLFYFCSKQDTDDKANPEQAPVLKDASWGSEQAARFDEVEVKVVGEDCRHRAKPNMHPGGSEGSSLERLGAAALSACRHCQGQVTLHAEEFEEAALDRVALNARRC</sequence>
<dbReference type="AlphaFoldDB" id="A0A9P3UIM0"/>
<protein>
    <submittedName>
        <fullName evidence="1">Uncharacterized protein</fullName>
    </submittedName>
</protein>
<reference evidence="1" key="1">
    <citation type="submission" date="2022-07" db="EMBL/GenBank/DDBJ databases">
        <title>The genome of Lyophyllum shimeji provides insight into the initial evolution of ectomycorrhizal fungal genome.</title>
        <authorList>
            <person name="Kobayashi Y."/>
            <person name="Shibata T."/>
            <person name="Hirakawa H."/>
            <person name="Shigenobu S."/>
            <person name="Nishiyama T."/>
            <person name="Yamada A."/>
            <person name="Hasebe M."/>
            <person name="Kawaguchi M."/>
        </authorList>
    </citation>
    <scope>NUCLEOTIDE SEQUENCE</scope>
    <source>
        <strain evidence="1">AT787</strain>
    </source>
</reference>
<keyword evidence="2" id="KW-1185">Reference proteome</keyword>
<dbReference type="EMBL" id="BRPK01000001">
    <property type="protein sequence ID" value="GLB34392.1"/>
    <property type="molecule type" value="Genomic_DNA"/>
</dbReference>
<dbReference type="Proteomes" id="UP001063166">
    <property type="component" value="Unassembled WGS sequence"/>
</dbReference>